<dbReference type="GO" id="GO:0007165">
    <property type="term" value="P:signal transduction"/>
    <property type="evidence" value="ECO:0007669"/>
    <property type="project" value="TreeGrafter"/>
</dbReference>
<dbReference type="Gene3D" id="3.30.540.10">
    <property type="entry name" value="Fructose-1,6-Bisphosphatase, subunit A, domain 1"/>
    <property type="match status" value="1"/>
</dbReference>
<evidence type="ECO:0000313" key="2">
    <source>
        <dbReference type="EMBL" id="SFN84020.1"/>
    </source>
</evidence>
<protein>
    <submittedName>
        <fullName evidence="2">Fructose-1,6-bisphosphatase</fullName>
    </submittedName>
</protein>
<dbReference type="GO" id="GO:0008934">
    <property type="term" value="F:inositol monophosphate 1-phosphatase activity"/>
    <property type="evidence" value="ECO:0007669"/>
    <property type="project" value="TreeGrafter"/>
</dbReference>
<dbReference type="Proteomes" id="UP000183642">
    <property type="component" value="Unassembled WGS sequence"/>
</dbReference>
<accession>A0A1I5CAI1</accession>
<dbReference type="Gene3D" id="3.40.190.80">
    <property type="match status" value="1"/>
</dbReference>
<dbReference type="InterPro" id="IPR000760">
    <property type="entry name" value="Inositol_monophosphatase-like"/>
</dbReference>
<dbReference type="RefSeq" id="WP_075012066.1">
    <property type="nucleotide sequence ID" value="NZ_FOWE01000001.1"/>
</dbReference>
<keyword evidence="1" id="KW-0479">Metal-binding</keyword>
<name>A0A1I5CAI1_9ACTN</name>
<organism evidence="2 3">
    <name type="scientific">Geodermatophilus obscurus</name>
    <dbReference type="NCBI Taxonomy" id="1861"/>
    <lineage>
        <taxon>Bacteria</taxon>
        <taxon>Bacillati</taxon>
        <taxon>Actinomycetota</taxon>
        <taxon>Actinomycetes</taxon>
        <taxon>Geodermatophilales</taxon>
        <taxon>Geodermatophilaceae</taxon>
        <taxon>Geodermatophilus</taxon>
    </lineage>
</organism>
<gene>
    <name evidence="2" type="ORF">SAMN05660359_00198</name>
</gene>
<dbReference type="PRINTS" id="PR00377">
    <property type="entry name" value="IMPHPHTASES"/>
</dbReference>
<dbReference type="AlphaFoldDB" id="A0A1I5CAI1"/>
<keyword evidence="3" id="KW-1185">Reference proteome</keyword>
<proteinExistence type="predicted"/>
<dbReference type="GO" id="GO:0006020">
    <property type="term" value="P:inositol metabolic process"/>
    <property type="evidence" value="ECO:0007669"/>
    <property type="project" value="TreeGrafter"/>
</dbReference>
<dbReference type="OrthoDB" id="9772456at2"/>
<dbReference type="EMBL" id="FOWE01000001">
    <property type="protein sequence ID" value="SFN84020.1"/>
    <property type="molecule type" value="Genomic_DNA"/>
</dbReference>
<dbReference type="GO" id="GO:0046872">
    <property type="term" value="F:metal ion binding"/>
    <property type="evidence" value="ECO:0007669"/>
    <property type="project" value="UniProtKB-KW"/>
</dbReference>
<evidence type="ECO:0000256" key="1">
    <source>
        <dbReference type="PIRSR" id="PIRSR600760-2"/>
    </source>
</evidence>
<dbReference type="PANTHER" id="PTHR20854:SF4">
    <property type="entry name" value="INOSITOL-1-MONOPHOSPHATASE-RELATED"/>
    <property type="match status" value="1"/>
</dbReference>
<feature type="binding site" evidence="1">
    <location>
        <position position="85"/>
    </location>
    <ligand>
        <name>Mg(2+)</name>
        <dbReference type="ChEBI" id="CHEBI:18420"/>
        <label>1</label>
        <note>catalytic</note>
    </ligand>
</feature>
<reference evidence="3" key="1">
    <citation type="submission" date="2016-10" db="EMBL/GenBank/DDBJ databases">
        <authorList>
            <person name="Varghese N."/>
            <person name="Submissions S."/>
        </authorList>
    </citation>
    <scope>NUCLEOTIDE SEQUENCE [LARGE SCALE GENOMIC DNA]</scope>
    <source>
        <strain evidence="3">DSM 43161</strain>
    </source>
</reference>
<comment type="cofactor">
    <cofactor evidence="1">
        <name>Mg(2+)</name>
        <dbReference type="ChEBI" id="CHEBI:18420"/>
    </cofactor>
</comment>
<feature type="binding site" evidence="1">
    <location>
        <position position="86"/>
    </location>
    <ligand>
        <name>Mg(2+)</name>
        <dbReference type="ChEBI" id="CHEBI:18420"/>
        <label>1</label>
        <note>catalytic</note>
    </ligand>
</feature>
<evidence type="ECO:0000313" key="3">
    <source>
        <dbReference type="Proteomes" id="UP000183642"/>
    </source>
</evidence>
<feature type="binding site" evidence="1">
    <location>
        <position position="69"/>
    </location>
    <ligand>
        <name>Mg(2+)</name>
        <dbReference type="ChEBI" id="CHEBI:18420"/>
        <label>1</label>
        <note>catalytic</note>
    </ligand>
</feature>
<dbReference type="SUPFAM" id="SSF56655">
    <property type="entry name" value="Carbohydrate phosphatase"/>
    <property type="match status" value="1"/>
</dbReference>
<feature type="binding site" evidence="1">
    <location>
        <position position="83"/>
    </location>
    <ligand>
        <name>Mg(2+)</name>
        <dbReference type="ChEBI" id="CHEBI:18420"/>
        <label>1</label>
        <note>catalytic</note>
    </ligand>
</feature>
<feature type="binding site" evidence="1">
    <location>
        <position position="206"/>
    </location>
    <ligand>
        <name>Mg(2+)</name>
        <dbReference type="ChEBI" id="CHEBI:18420"/>
        <label>1</label>
        <note>catalytic</note>
    </ligand>
</feature>
<sequence length="250" mass="25372">MGIDEDLGAAREAVRIAGEVAAARFRSAGLAVTVKSGPGDVVTEADRQAEAAVLDHLRLRCPDDGVVGEEGGQRPGGRTWLVDAIDGTLNFVSGDPFWCSAVALVDDAGAVVSAVLHPATGELFSAARGRGCWLGDAPLTRGPGPTLANATLSTYLGPDDVGDPVVVGLARAAAALRIRGSGSLELAWVAAGRADLWVKSDAHPWDWHPGALLVAEAGGVAETVAGSGAAWSFAGGRALRDDVLAALPCP</sequence>
<keyword evidence="1" id="KW-0460">Magnesium</keyword>
<dbReference type="Pfam" id="PF00459">
    <property type="entry name" value="Inositol_P"/>
    <property type="match status" value="1"/>
</dbReference>
<dbReference type="PANTHER" id="PTHR20854">
    <property type="entry name" value="INOSITOL MONOPHOSPHATASE"/>
    <property type="match status" value="1"/>
</dbReference>